<dbReference type="GO" id="GO:0006783">
    <property type="term" value="P:heme biosynthetic process"/>
    <property type="evidence" value="ECO:0007669"/>
    <property type="project" value="UniProtKB-UniRule"/>
</dbReference>
<comment type="function">
    <text evidence="11">Involved in coproporphyrin-dependent heme b biosynthesis. Catalyzes the oxidation of coproporphyrinogen III to coproporphyrin III.</text>
</comment>
<dbReference type="InterPro" id="IPR036188">
    <property type="entry name" value="FAD/NAD-bd_sf"/>
</dbReference>
<dbReference type="GO" id="GO:0004729">
    <property type="term" value="F:oxygen-dependent protoporphyrinogen oxidase activity"/>
    <property type="evidence" value="ECO:0007669"/>
    <property type="project" value="UniProtKB-UniRule"/>
</dbReference>
<keyword evidence="11" id="KW-0963">Cytoplasm</keyword>
<evidence type="ECO:0000256" key="4">
    <source>
        <dbReference type="ARBA" id="ARBA00008310"/>
    </source>
</evidence>
<dbReference type="PANTHER" id="PTHR42923">
    <property type="entry name" value="PROTOPORPHYRINOGEN OXIDASE"/>
    <property type="match status" value="1"/>
</dbReference>
<dbReference type="AlphaFoldDB" id="A0A514ZBK0"/>
<dbReference type="InterPro" id="IPR050464">
    <property type="entry name" value="Zeta_carotene_desat/Oxidored"/>
</dbReference>
<dbReference type="Gene3D" id="3.90.660.20">
    <property type="entry name" value="Protoporphyrinogen oxidase, mitochondrial, domain 2"/>
    <property type="match status" value="1"/>
</dbReference>
<feature type="domain" description="Amine oxidase" evidence="12">
    <location>
        <begin position="27"/>
        <end position="443"/>
    </location>
</feature>
<comment type="cofactor">
    <cofactor evidence="2 11">
        <name>FAD</name>
        <dbReference type="ChEBI" id="CHEBI:57692"/>
    </cofactor>
</comment>
<evidence type="ECO:0000256" key="9">
    <source>
        <dbReference type="ARBA" id="ARBA00023002"/>
    </source>
</evidence>
<dbReference type="EMBL" id="CP041356">
    <property type="protein sequence ID" value="QDK71952.1"/>
    <property type="molecule type" value="Genomic_DNA"/>
</dbReference>
<evidence type="ECO:0000256" key="6">
    <source>
        <dbReference type="ARBA" id="ARBA00019046"/>
    </source>
</evidence>
<evidence type="ECO:0000313" key="14">
    <source>
        <dbReference type="Proteomes" id="UP000315128"/>
    </source>
</evidence>
<comment type="catalytic activity">
    <reaction evidence="1">
        <text>coproporphyrinogen III + 3 O2 = coproporphyrin III + 3 H2O2</text>
        <dbReference type="Rhea" id="RHEA:43436"/>
        <dbReference type="ChEBI" id="CHEBI:15379"/>
        <dbReference type="ChEBI" id="CHEBI:16240"/>
        <dbReference type="ChEBI" id="CHEBI:57309"/>
        <dbReference type="ChEBI" id="CHEBI:131725"/>
        <dbReference type="EC" id="1.3.3.15"/>
    </reaction>
    <physiologicalReaction direction="left-to-right" evidence="1">
        <dbReference type="Rhea" id="RHEA:43437"/>
    </physiologicalReaction>
</comment>
<organism evidence="13 14">
    <name type="scientific">Lactococcus protaetiae</name>
    <dbReference type="NCBI Taxonomy" id="2592653"/>
    <lineage>
        <taxon>Bacteria</taxon>
        <taxon>Bacillati</taxon>
        <taxon>Bacillota</taxon>
        <taxon>Bacilli</taxon>
        <taxon>Lactobacillales</taxon>
        <taxon>Streptococcaceae</taxon>
        <taxon>Lactococcus</taxon>
    </lineage>
</organism>
<evidence type="ECO:0000256" key="3">
    <source>
        <dbReference type="ARBA" id="ARBA00004744"/>
    </source>
</evidence>
<comment type="similarity">
    <text evidence="4 11">Belongs to the protoporphyrinogen/coproporphyrinogen oxidase family. Coproporphyrinogen III oxidase subfamily.</text>
</comment>
<evidence type="ECO:0000256" key="1">
    <source>
        <dbReference type="ARBA" id="ARBA00001755"/>
    </source>
</evidence>
<dbReference type="Pfam" id="PF01593">
    <property type="entry name" value="Amino_oxidase"/>
    <property type="match status" value="1"/>
</dbReference>
<dbReference type="UniPathway" id="UPA00252"/>
<dbReference type="NCBIfam" id="NF008845">
    <property type="entry name" value="PRK11883.1-5"/>
    <property type="match status" value="1"/>
</dbReference>
<dbReference type="Proteomes" id="UP000315128">
    <property type="component" value="Chromosome"/>
</dbReference>
<reference evidence="13 14" key="1">
    <citation type="submission" date="2019-07" db="EMBL/GenBank/DDBJ databases">
        <title>Genome sequencing of KACC 19320.</title>
        <authorList>
            <person name="Heo J."/>
            <person name="Kim S.-J."/>
            <person name="Kim J.-S."/>
            <person name="Hong S.-B."/>
            <person name="Kwon S.-W."/>
        </authorList>
    </citation>
    <scope>NUCLEOTIDE SEQUENCE [LARGE SCALE GENOMIC DNA]</scope>
    <source>
        <strain evidence="13 14">KACC 19320</strain>
    </source>
</reference>
<dbReference type="SUPFAM" id="SSF54373">
    <property type="entry name" value="FAD-linked reductases, C-terminal domain"/>
    <property type="match status" value="1"/>
</dbReference>
<dbReference type="Gene3D" id="3.50.50.60">
    <property type="entry name" value="FAD/NAD(P)-binding domain"/>
    <property type="match status" value="1"/>
</dbReference>
<evidence type="ECO:0000313" key="13">
    <source>
        <dbReference type="EMBL" id="QDK71952.1"/>
    </source>
</evidence>
<evidence type="ECO:0000256" key="7">
    <source>
        <dbReference type="ARBA" id="ARBA00022630"/>
    </source>
</evidence>
<dbReference type="PANTHER" id="PTHR42923:SF3">
    <property type="entry name" value="PROTOPORPHYRINOGEN OXIDASE"/>
    <property type="match status" value="1"/>
</dbReference>
<proteinExistence type="inferred from homology"/>
<protein>
    <recommendedName>
        <fullName evidence="6 11">Coproporphyrinogen III oxidase</fullName>
        <ecNumber evidence="5 11">1.3.3.15</ecNumber>
    </recommendedName>
</protein>
<keyword evidence="9 11" id="KW-0560">Oxidoreductase</keyword>
<keyword evidence="8 11" id="KW-0274">FAD</keyword>
<dbReference type="EC" id="1.3.3.15" evidence="5 11"/>
<name>A0A514ZBK0_9LACT</name>
<dbReference type="KEGG" id="lack:FLP15_07925"/>
<sequence length="471" mass="51487">MNKKKIVIVGGGITGLSAMMEMQKRVLDENLPVELLLVEAEPRLGGKIETVKHDGYIIERGPDSFLERKTAMAELAAEVGVADKLVNNATGQAYIAMNGSLYPIPAGSIMGVPTNEESFLASELFSDEAKKRAMDDFKIEKSPAGIDQSMGKFFRRRLGDEVVENLIEPLLSGVYGGNLDEMSLLSTYPQFYEVEQKYGSLIGGLREQAKENVKKMPYRGAAKGMFQNFSTGLQTLVDAIEAHIPKENVRLSSPVTKISADSGSYQLEFADRNSVSADSIILTSPHEISVQLLEAYGVMDGFADVPSTSVVTIAMGFPAEALKKDFDGTGFLVSRNSDFSITACTWLHKKWPHTTPAGKITLRVFMGKPGDERYVTLSDEELISLALKDLRQIMDLDGAPEFAEISRLTDSMAQYTVGHKARLEAAREALAEKLPGVFIAGMSYDAIGLPDNVVAGRKYGNEALNFVMKQR</sequence>
<dbReference type="Gene3D" id="1.10.3110.10">
    <property type="entry name" value="protoporphyrinogen ix oxidase, domain 3"/>
    <property type="match status" value="1"/>
</dbReference>
<gene>
    <name evidence="13" type="primary">hemY</name>
    <name evidence="13" type="ORF">FLP15_07925</name>
</gene>
<accession>A0A514ZBK0</accession>
<dbReference type="InterPro" id="IPR004572">
    <property type="entry name" value="Protoporphyrinogen_oxidase"/>
</dbReference>
<evidence type="ECO:0000256" key="11">
    <source>
        <dbReference type="RuleBase" id="RU364052"/>
    </source>
</evidence>
<evidence type="ECO:0000256" key="2">
    <source>
        <dbReference type="ARBA" id="ARBA00001974"/>
    </source>
</evidence>
<evidence type="ECO:0000256" key="10">
    <source>
        <dbReference type="ARBA" id="ARBA00023133"/>
    </source>
</evidence>
<keyword evidence="14" id="KW-1185">Reference proteome</keyword>
<keyword evidence="7 11" id="KW-0285">Flavoprotein</keyword>
<dbReference type="NCBIfam" id="TIGR00562">
    <property type="entry name" value="proto_IX_ox"/>
    <property type="match status" value="1"/>
</dbReference>
<evidence type="ECO:0000256" key="8">
    <source>
        <dbReference type="ARBA" id="ARBA00022827"/>
    </source>
</evidence>
<evidence type="ECO:0000259" key="12">
    <source>
        <dbReference type="Pfam" id="PF01593"/>
    </source>
</evidence>
<keyword evidence="10 11" id="KW-0350">Heme biosynthesis</keyword>
<dbReference type="InterPro" id="IPR002937">
    <property type="entry name" value="Amino_oxidase"/>
</dbReference>
<evidence type="ECO:0000256" key="5">
    <source>
        <dbReference type="ARBA" id="ARBA00012402"/>
    </source>
</evidence>
<dbReference type="OrthoDB" id="9805195at2"/>
<comment type="pathway">
    <text evidence="3 11">Porphyrin-containing compound metabolism; protoheme biosynthesis.</text>
</comment>
<dbReference type="SUPFAM" id="SSF51905">
    <property type="entry name" value="FAD/NAD(P)-binding domain"/>
    <property type="match status" value="1"/>
</dbReference>
<comment type="subcellular location">
    <subcellularLocation>
        <location evidence="11">Cytoplasm</location>
    </subcellularLocation>
</comment>
<dbReference type="GO" id="GO:0005737">
    <property type="term" value="C:cytoplasm"/>
    <property type="evidence" value="ECO:0007669"/>
    <property type="project" value="UniProtKB-SubCell"/>
</dbReference>